<dbReference type="EMBL" id="JH687552">
    <property type="protein sequence ID" value="EIN04914.1"/>
    <property type="molecule type" value="Genomic_DNA"/>
</dbReference>
<dbReference type="Proteomes" id="UP000054196">
    <property type="component" value="Unassembled WGS sequence"/>
</dbReference>
<evidence type="ECO:0000313" key="3">
    <source>
        <dbReference type="Proteomes" id="UP000054196"/>
    </source>
</evidence>
<keyword evidence="3" id="KW-1185">Reference proteome</keyword>
<dbReference type="Pfam" id="PF10551">
    <property type="entry name" value="MULE"/>
    <property type="match status" value="1"/>
</dbReference>
<dbReference type="KEGG" id="psq:PUNSTDRAFT_75677"/>
<name>R7S4U8_PUNST</name>
<dbReference type="AlphaFoldDB" id="R7S4U8"/>
<dbReference type="eggNOG" id="ENOG502RZN1">
    <property type="taxonomic scope" value="Eukaryota"/>
</dbReference>
<dbReference type="InterPro" id="IPR018289">
    <property type="entry name" value="MULE_transposase_dom"/>
</dbReference>
<dbReference type="RefSeq" id="XP_007387837.1">
    <property type="nucleotide sequence ID" value="XM_007387775.1"/>
</dbReference>
<dbReference type="GeneID" id="18885595"/>
<organism evidence="2 3">
    <name type="scientific">Punctularia strigosozonata (strain HHB-11173)</name>
    <name type="common">White-rot fungus</name>
    <dbReference type="NCBI Taxonomy" id="741275"/>
    <lineage>
        <taxon>Eukaryota</taxon>
        <taxon>Fungi</taxon>
        <taxon>Dikarya</taxon>
        <taxon>Basidiomycota</taxon>
        <taxon>Agaricomycotina</taxon>
        <taxon>Agaricomycetes</taxon>
        <taxon>Corticiales</taxon>
        <taxon>Punctulariaceae</taxon>
        <taxon>Punctularia</taxon>
    </lineage>
</organism>
<proteinExistence type="predicted"/>
<gene>
    <name evidence="2" type="ORF">PUNSTDRAFT_75677</name>
</gene>
<feature type="domain" description="MULE transposase" evidence="1">
    <location>
        <begin position="157"/>
        <end position="253"/>
    </location>
</feature>
<evidence type="ECO:0000259" key="1">
    <source>
        <dbReference type="Pfam" id="PF10551"/>
    </source>
</evidence>
<evidence type="ECO:0000313" key="2">
    <source>
        <dbReference type="EMBL" id="EIN04914.1"/>
    </source>
</evidence>
<sequence>MVCFQCNSWLHFTFIDNVPGLVYIQMCHDLAHERVTDISIPKDVIALIENNRELTPSAIIMYLFWQIWDVILKKYKTGKLTDKNWITEHQVYARWSKLNERVWRLNHDEVTSAQMLLKQADGGTVEIIPISEEEGRSSFAYAFKDSLRMWGAKAVELCVDSMFKMNAAGYKLFAFVAEANGQSLPLTFLFTRGVSESKGSAKQRILMQVLIFLRRHLMSIRFTISDKDPSEIGACQVVFPSARHSICYWNIIKYVKERLAENKPSAAYDPRKVHGIFPFINPTWFCEETLVNILMVGF</sequence>
<dbReference type="HOGENOM" id="CLU_044890_0_0_1"/>
<reference evidence="3" key="1">
    <citation type="journal article" date="2012" name="Science">
        <title>The Paleozoic origin of enzymatic lignin decomposition reconstructed from 31 fungal genomes.</title>
        <authorList>
            <person name="Floudas D."/>
            <person name="Binder M."/>
            <person name="Riley R."/>
            <person name="Barry K."/>
            <person name="Blanchette R.A."/>
            <person name="Henrissat B."/>
            <person name="Martinez A.T."/>
            <person name="Otillar R."/>
            <person name="Spatafora J.W."/>
            <person name="Yadav J.S."/>
            <person name="Aerts A."/>
            <person name="Benoit I."/>
            <person name="Boyd A."/>
            <person name="Carlson A."/>
            <person name="Copeland A."/>
            <person name="Coutinho P.M."/>
            <person name="de Vries R.P."/>
            <person name="Ferreira P."/>
            <person name="Findley K."/>
            <person name="Foster B."/>
            <person name="Gaskell J."/>
            <person name="Glotzer D."/>
            <person name="Gorecki P."/>
            <person name="Heitman J."/>
            <person name="Hesse C."/>
            <person name="Hori C."/>
            <person name="Igarashi K."/>
            <person name="Jurgens J.A."/>
            <person name="Kallen N."/>
            <person name="Kersten P."/>
            <person name="Kohler A."/>
            <person name="Kuees U."/>
            <person name="Kumar T.K.A."/>
            <person name="Kuo A."/>
            <person name="LaButti K."/>
            <person name="Larrondo L.F."/>
            <person name="Lindquist E."/>
            <person name="Ling A."/>
            <person name="Lombard V."/>
            <person name="Lucas S."/>
            <person name="Lundell T."/>
            <person name="Martin R."/>
            <person name="McLaughlin D.J."/>
            <person name="Morgenstern I."/>
            <person name="Morin E."/>
            <person name="Murat C."/>
            <person name="Nagy L.G."/>
            <person name="Nolan M."/>
            <person name="Ohm R.A."/>
            <person name="Patyshakuliyeva A."/>
            <person name="Rokas A."/>
            <person name="Ruiz-Duenas F.J."/>
            <person name="Sabat G."/>
            <person name="Salamov A."/>
            <person name="Samejima M."/>
            <person name="Schmutz J."/>
            <person name="Slot J.C."/>
            <person name="St John F."/>
            <person name="Stenlid J."/>
            <person name="Sun H."/>
            <person name="Sun S."/>
            <person name="Syed K."/>
            <person name="Tsang A."/>
            <person name="Wiebenga A."/>
            <person name="Young D."/>
            <person name="Pisabarro A."/>
            <person name="Eastwood D.C."/>
            <person name="Martin F."/>
            <person name="Cullen D."/>
            <person name="Grigoriev I.V."/>
            <person name="Hibbett D.S."/>
        </authorList>
    </citation>
    <scope>NUCLEOTIDE SEQUENCE [LARGE SCALE GENOMIC DNA]</scope>
    <source>
        <strain evidence="3">HHB-11173 SS5</strain>
    </source>
</reference>
<dbReference type="OrthoDB" id="2437251at2759"/>
<accession>R7S4U8</accession>
<protein>
    <recommendedName>
        <fullName evidence="1">MULE transposase domain-containing protein</fullName>
    </recommendedName>
</protein>
<dbReference type="OMA" id="TSEINAC"/>